<proteinExistence type="predicted"/>
<accession>A0ACC2LHV2</accession>
<protein>
    <submittedName>
        <fullName evidence="1">Uncharacterized protein</fullName>
    </submittedName>
</protein>
<sequence>MLREISTNPPENAEPRPKSNKSSSKSSKWASPTTLHLFLQSFPSQGDLYFASLLLTLIDKPNSSIYHSMIRVFAASSDPKHALLFHLHMRCKNPISDKFTLPLVLKGHGLRCSVSRRIWHSSAWEDPPDGFLTTPLSQVAWSKCIHNSAMSTSLSSHFAEGLQVFKEMVGEEVSPNQAALVNVLSSRAHLRRLNMGFGFMDHGYIEKHGIELDDILDASPH</sequence>
<dbReference type="EMBL" id="CM056816">
    <property type="protein sequence ID" value="KAJ8633004.1"/>
    <property type="molecule type" value="Genomic_DNA"/>
</dbReference>
<comment type="caution">
    <text evidence="1">The sequence shown here is derived from an EMBL/GenBank/DDBJ whole genome shotgun (WGS) entry which is preliminary data.</text>
</comment>
<gene>
    <name evidence="1" type="ORF">MRB53_026340</name>
</gene>
<evidence type="ECO:0000313" key="1">
    <source>
        <dbReference type="EMBL" id="KAJ8633004.1"/>
    </source>
</evidence>
<dbReference type="Proteomes" id="UP001234297">
    <property type="component" value="Chromosome 8"/>
</dbReference>
<organism evidence="1 2">
    <name type="scientific">Persea americana</name>
    <name type="common">Avocado</name>
    <dbReference type="NCBI Taxonomy" id="3435"/>
    <lineage>
        <taxon>Eukaryota</taxon>
        <taxon>Viridiplantae</taxon>
        <taxon>Streptophyta</taxon>
        <taxon>Embryophyta</taxon>
        <taxon>Tracheophyta</taxon>
        <taxon>Spermatophyta</taxon>
        <taxon>Magnoliopsida</taxon>
        <taxon>Magnoliidae</taxon>
        <taxon>Laurales</taxon>
        <taxon>Lauraceae</taxon>
        <taxon>Persea</taxon>
    </lineage>
</organism>
<name>A0ACC2LHV2_PERAE</name>
<reference evidence="1 2" key="1">
    <citation type="journal article" date="2022" name="Hortic Res">
        <title>A haplotype resolved chromosomal level avocado genome allows analysis of novel avocado genes.</title>
        <authorList>
            <person name="Nath O."/>
            <person name="Fletcher S.J."/>
            <person name="Hayward A."/>
            <person name="Shaw L.M."/>
            <person name="Masouleh A.K."/>
            <person name="Furtado A."/>
            <person name="Henry R.J."/>
            <person name="Mitter N."/>
        </authorList>
    </citation>
    <scope>NUCLEOTIDE SEQUENCE [LARGE SCALE GENOMIC DNA]</scope>
    <source>
        <strain evidence="2">cv. Hass</strain>
    </source>
</reference>
<keyword evidence="2" id="KW-1185">Reference proteome</keyword>
<evidence type="ECO:0000313" key="2">
    <source>
        <dbReference type="Proteomes" id="UP001234297"/>
    </source>
</evidence>